<name>A0A6L7G6W9_9RHOB</name>
<dbReference type="PROSITE" id="PS51007">
    <property type="entry name" value="CYTC"/>
    <property type="match status" value="1"/>
</dbReference>
<sequence length="146" mass="15781">MYRSLYAAALLSLLAGHALAQPAGDPEAGKRLFNRCKACHSIVSPTKTYVLGGRTGPDLYGVIGHQAGARDDFRYGDDLKEAGEKGLVWNTENIQDYLKDPRGFISDQLGRKARVKMTFKLAKDQADVAAYLAQFSDADGAAKTGN</sequence>
<evidence type="ECO:0000256" key="4">
    <source>
        <dbReference type="ARBA" id="ARBA00022982"/>
    </source>
</evidence>
<evidence type="ECO:0000256" key="7">
    <source>
        <dbReference type="SAM" id="SignalP"/>
    </source>
</evidence>
<keyword evidence="10" id="KW-1185">Reference proteome</keyword>
<dbReference type="InterPro" id="IPR036909">
    <property type="entry name" value="Cyt_c-like_dom_sf"/>
</dbReference>
<dbReference type="InterPro" id="IPR002327">
    <property type="entry name" value="Cyt_c_1A/1B"/>
</dbReference>
<feature type="signal peptide" evidence="7">
    <location>
        <begin position="1"/>
        <end position="20"/>
    </location>
</feature>
<keyword evidence="3 6" id="KW-0479">Metal-binding</keyword>
<protein>
    <submittedName>
        <fullName evidence="9">C-type cytochrome</fullName>
    </submittedName>
</protein>
<keyword evidence="5 6" id="KW-0408">Iron</keyword>
<reference evidence="9 10" key="1">
    <citation type="submission" date="2019-12" db="EMBL/GenBank/DDBJ databases">
        <authorList>
            <person name="Li M."/>
        </authorList>
    </citation>
    <scope>NUCLEOTIDE SEQUENCE [LARGE SCALE GENOMIC DNA]</scope>
    <source>
        <strain evidence="9 10">GBMRC 2024</strain>
    </source>
</reference>
<evidence type="ECO:0000256" key="6">
    <source>
        <dbReference type="PROSITE-ProRule" id="PRU00433"/>
    </source>
</evidence>
<keyword evidence="4" id="KW-0249">Electron transport</keyword>
<gene>
    <name evidence="9" type="ORF">GR170_14435</name>
</gene>
<evidence type="ECO:0000256" key="2">
    <source>
        <dbReference type="ARBA" id="ARBA00022617"/>
    </source>
</evidence>
<evidence type="ECO:0000256" key="3">
    <source>
        <dbReference type="ARBA" id="ARBA00022723"/>
    </source>
</evidence>
<dbReference type="GO" id="GO:0009055">
    <property type="term" value="F:electron transfer activity"/>
    <property type="evidence" value="ECO:0007669"/>
    <property type="project" value="InterPro"/>
</dbReference>
<dbReference type="SUPFAM" id="SSF46626">
    <property type="entry name" value="Cytochrome c"/>
    <property type="match status" value="1"/>
</dbReference>
<dbReference type="AlphaFoldDB" id="A0A6L7G6W9"/>
<evidence type="ECO:0000259" key="8">
    <source>
        <dbReference type="PROSITE" id="PS51007"/>
    </source>
</evidence>
<evidence type="ECO:0000256" key="5">
    <source>
        <dbReference type="ARBA" id="ARBA00023004"/>
    </source>
</evidence>
<dbReference type="InterPro" id="IPR009056">
    <property type="entry name" value="Cyt_c-like_dom"/>
</dbReference>
<keyword evidence="1" id="KW-0813">Transport</keyword>
<evidence type="ECO:0000313" key="9">
    <source>
        <dbReference type="EMBL" id="MXN19040.1"/>
    </source>
</evidence>
<dbReference type="PANTHER" id="PTHR11961">
    <property type="entry name" value="CYTOCHROME C"/>
    <property type="match status" value="1"/>
</dbReference>
<feature type="chain" id="PRO_5026812685" evidence="7">
    <location>
        <begin position="21"/>
        <end position="146"/>
    </location>
</feature>
<keyword evidence="2 6" id="KW-0349">Heme</keyword>
<comment type="caution">
    <text evidence="9">The sequence shown here is derived from an EMBL/GenBank/DDBJ whole genome shotgun (WGS) entry which is preliminary data.</text>
</comment>
<dbReference type="GO" id="GO:0020037">
    <property type="term" value="F:heme binding"/>
    <property type="evidence" value="ECO:0007669"/>
    <property type="project" value="InterPro"/>
</dbReference>
<accession>A0A6L7G6W9</accession>
<evidence type="ECO:0000256" key="1">
    <source>
        <dbReference type="ARBA" id="ARBA00022448"/>
    </source>
</evidence>
<proteinExistence type="predicted"/>
<keyword evidence="7" id="KW-0732">Signal</keyword>
<organism evidence="9 10">
    <name type="scientific">Pseudooceanicola albus</name>
    <dbReference type="NCBI Taxonomy" id="2692189"/>
    <lineage>
        <taxon>Bacteria</taxon>
        <taxon>Pseudomonadati</taxon>
        <taxon>Pseudomonadota</taxon>
        <taxon>Alphaproteobacteria</taxon>
        <taxon>Rhodobacterales</taxon>
        <taxon>Paracoccaceae</taxon>
        <taxon>Pseudooceanicola</taxon>
    </lineage>
</organism>
<dbReference type="RefSeq" id="WP_160895160.1">
    <property type="nucleotide sequence ID" value="NZ_WUMU01000016.1"/>
</dbReference>
<dbReference type="Proteomes" id="UP000477911">
    <property type="component" value="Unassembled WGS sequence"/>
</dbReference>
<dbReference type="Gene3D" id="1.10.760.10">
    <property type="entry name" value="Cytochrome c-like domain"/>
    <property type="match status" value="1"/>
</dbReference>
<evidence type="ECO:0000313" key="10">
    <source>
        <dbReference type="Proteomes" id="UP000477911"/>
    </source>
</evidence>
<dbReference type="GO" id="GO:0046872">
    <property type="term" value="F:metal ion binding"/>
    <property type="evidence" value="ECO:0007669"/>
    <property type="project" value="UniProtKB-KW"/>
</dbReference>
<feature type="domain" description="Cytochrome c" evidence="8">
    <location>
        <begin position="24"/>
        <end position="136"/>
    </location>
</feature>
<dbReference type="EMBL" id="WUMU01000016">
    <property type="protein sequence ID" value="MXN19040.1"/>
    <property type="molecule type" value="Genomic_DNA"/>
</dbReference>